<name>A0ABP8Y204_9ACTN</name>
<reference evidence="4" key="1">
    <citation type="journal article" date="2019" name="Int. J. Syst. Evol. Microbiol.">
        <title>The Global Catalogue of Microorganisms (GCM) 10K type strain sequencing project: providing services to taxonomists for standard genome sequencing and annotation.</title>
        <authorList>
            <consortium name="The Broad Institute Genomics Platform"/>
            <consortium name="The Broad Institute Genome Sequencing Center for Infectious Disease"/>
            <person name="Wu L."/>
            <person name="Ma J."/>
        </authorList>
    </citation>
    <scope>NUCLEOTIDE SEQUENCE [LARGE SCALE GENOMIC DNA]</scope>
    <source>
        <strain evidence="4">JCM 18531</strain>
    </source>
</reference>
<feature type="chain" id="PRO_5045825483" description="Sensor domain-containing protein" evidence="2">
    <location>
        <begin position="24"/>
        <end position="227"/>
    </location>
</feature>
<dbReference type="PROSITE" id="PS51257">
    <property type="entry name" value="PROKAR_LIPOPROTEIN"/>
    <property type="match status" value="1"/>
</dbReference>
<accession>A0ABP8Y204</accession>
<proteinExistence type="predicted"/>
<sequence length="227" mass="23501">MSSKMMTMTKGAAVLLAVLLATAACGDAGSTTGTDPAPAAGPTGTPSPSTTETTDPTEDAVSGGEAADAILDERRLPAGWRYATGEQTLGVPEMCGVVLEPPALSSFATQRFTADYAGPFVIQHSFVSSDESATAERMAAWAKAAATCTTWTTEGTELTVSTITDLPDVGEDFGAVHAEVERDGVVQQRDYVAWRDGTRVTVLIAYGATDLPTHAELAEIITAIAGR</sequence>
<feature type="region of interest" description="Disordered" evidence="1">
    <location>
        <begin position="31"/>
        <end position="63"/>
    </location>
</feature>
<comment type="caution">
    <text evidence="3">The sequence shown here is derived from an EMBL/GenBank/DDBJ whole genome shotgun (WGS) entry which is preliminary data.</text>
</comment>
<dbReference type="Proteomes" id="UP001499974">
    <property type="component" value="Unassembled WGS sequence"/>
</dbReference>
<keyword evidence="2" id="KW-0732">Signal</keyword>
<protein>
    <recommendedName>
        <fullName evidence="5">Sensor domain-containing protein</fullName>
    </recommendedName>
</protein>
<evidence type="ECO:0000313" key="3">
    <source>
        <dbReference type="EMBL" id="GAA4720243.1"/>
    </source>
</evidence>
<evidence type="ECO:0000256" key="1">
    <source>
        <dbReference type="SAM" id="MobiDB-lite"/>
    </source>
</evidence>
<evidence type="ECO:0008006" key="5">
    <source>
        <dbReference type="Google" id="ProtNLM"/>
    </source>
</evidence>
<gene>
    <name evidence="3" type="ORF">GCM10023349_45440</name>
</gene>
<organism evidence="3 4">
    <name type="scientific">Nocardioides conyzicola</name>
    <dbReference type="NCBI Taxonomy" id="1651781"/>
    <lineage>
        <taxon>Bacteria</taxon>
        <taxon>Bacillati</taxon>
        <taxon>Actinomycetota</taxon>
        <taxon>Actinomycetes</taxon>
        <taxon>Propionibacteriales</taxon>
        <taxon>Nocardioidaceae</taxon>
        <taxon>Nocardioides</taxon>
    </lineage>
</organism>
<dbReference type="RefSeq" id="WP_345524044.1">
    <property type="nucleotide sequence ID" value="NZ_BAABKM010000005.1"/>
</dbReference>
<evidence type="ECO:0000256" key="2">
    <source>
        <dbReference type="SAM" id="SignalP"/>
    </source>
</evidence>
<dbReference type="EMBL" id="BAABKM010000005">
    <property type="protein sequence ID" value="GAA4720243.1"/>
    <property type="molecule type" value="Genomic_DNA"/>
</dbReference>
<keyword evidence="4" id="KW-1185">Reference proteome</keyword>
<feature type="signal peptide" evidence="2">
    <location>
        <begin position="1"/>
        <end position="23"/>
    </location>
</feature>
<feature type="compositionally biased region" description="Low complexity" evidence="1">
    <location>
        <begin position="31"/>
        <end position="54"/>
    </location>
</feature>
<evidence type="ECO:0000313" key="4">
    <source>
        <dbReference type="Proteomes" id="UP001499974"/>
    </source>
</evidence>